<dbReference type="FunFam" id="3.30.160.20:FF:000003">
    <property type="entry name" value="Ribonuclease 3"/>
    <property type="match status" value="1"/>
</dbReference>
<dbReference type="InterPro" id="IPR014720">
    <property type="entry name" value="dsRBD_dom"/>
</dbReference>
<feature type="active site" evidence="15">
    <location>
        <position position="52"/>
    </location>
</feature>
<dbReference type="GO" id="GO:0008033">
    <property type="term" value="P:tRNA processing"/>
    <property type="evidence" value="ECO:0007669"/>
    <property type="project" value="UniProtKB-KW"/>
</dbReference>
<dbReference type="PANTHER" id="PTHR11207:SF0">
    <property type="entry name" value="RIBONUCLEASE 3"/>
    <property type="match status" value="1"/>
</dbReference>
<evidence type="ECO:0000256" key="9">
    <source>
        <dbReference type="ARBA" id="ARBA00022722"/>
    </source>
</evidence>
<keyword evidence="11 15" id="KW-0255">Endonuclease</keyword>
<name>A0A2H0BFE9_UNCKA</name>
<accession>A0A2H0BFE9</accession>
<dbReference type="CDD" id="cd10845">
    <property type="entry name" value="DSRM_RNAse_III_family"/>
    <property type="match status" value="1"/>
</dbReference>
<dbReference type="GO" id="GO:0006397">
    <property type="term" value="P:mRNA processing"/>
    <property type="evidence" value="ECO:0007669"/>
    <property type="project" value="UniProtKB-UniRule"/>
</dbReference>
<evidence type="ECO:0000256" key="7">
    <source>
        <dbReference type="ARBA" id="ARBA00022664"/>
    </source>
</evidence>
<keyword evidence="15" id="KW-0699">rRNA-binding</keyword>
<dbReference type="GO" id="GO:0019843">
    <property type="term" value="F:rRNA binding"/>
    <property type="evidence" value="ECO:0007669"/>
    <property type="project" value="UniProtKB-KW"/>
</dbReference>
<evidence type="ECO:0000256" key="11">
    <source>
        <dbReference type="ARBA" id="ARBA00022759"/>
    </source>
</evidence>
<dbReference type="GO" id="GO:0003725">
    <property type="term" value="F:double-stranded RNA binding"/>
    <property type="evidence" value="ECO:0007669"/>
    <property type="project" value="TreeGrafter"/>
</dbReference>
<dbReference type="Pfam" id="PF00035">
    <property type="entry name" value="dsrm"/>
    <property type="match status" value="1"/>
</dbReference>
<comment type="similarity">
    <text evidence="3">Belongs to the ribonuclease III family.</text>
</comment>
<proteinExistence type="inferred from homology"/>
<dbReference type="GO" id="GO:0046872">
    <property type="term" value="F:metal ion binding"/>
    <property type="evidence" value="ECO:0007669"/>
    <property type="project" value="UniProtKB-KW"/>
</dbReference>
<sequence length="235" mass="26337">MDSTVIEKIEEQIGLTFENKELILNAFVHRSYLNENRSFTLPSNERLEFLGDACLELVVSEYLFLTYPSEPEGMLTNYRSSLVNTQSLAVSAKQNNLGNYLLLSKGEEDGGGRESEYLLANTFESVIGAIYLDQGYDAAKEFIHQNVLNKLQEIIENELYKDPKSKLQENSQAEYGVTPDYKVISEDGPDHDKTFTVAVYLNNNVISKGEGSSKQKAELNAAQCALIALEKSKQE</sequence>
<keyword evidence="9 15" id="KW-0540">Nuclease</keyword>
<dbReference type="AlphaFoldDB" id="A0A2H0BFE9"/>
<dbReference type="InterPro" id="IPR036389">
    <property type="entry name" value="RNase_III_sf"/>
</dbReference>
<feature type="active site" evidence="15">
    <location>
        <position position="124"/>
    </location>
</feature>
<dbReference type="EMBL" id="PCSU01000065">
    <property type="protein sequence ID" value="PIP56299.1"/>
    <property type="molecule type" value="Genomic_DNA"/>
</dbReference>
<dbReference type="EC" id="3.1.26.3" evidence="15"/>
<comment type="subunit">
    <text evidence="4 15">Homodimer.</text>
</comment>
<keyword evidence="5 15" id="KW-0963">Cytoplasm</keyword>
<keyword evidence="12 15" id="KW-0378">Hydrolase</keyword>
<gene>
    <name evidence="15 18" type="primary">rnc</name>
    <name evidence="18" type="ORF">COX05_03770</name>
</gene>
<keyword evidence="7 15" id="KW-0507">mRNA processing</keyword>
<comment type="function">
    <text evidence="15">Digests double-stranded RNA. Involved in the processing of primary rRNA transcript to yield the immediate precursors to the large and small rRNAs (23S and 16S). Processes some mRNAs, and tRNAs when they are encoded in the rRNA operon. Processes pre-crRNA and tracrRNA of type II CRISPR loci if present in the organism.</text>
</comment>
<evidence type="ECO:0000256" key="12">
    <source>
        <dbReference type="ARBA" id="ARBA00022801"/>
    </source>
</evidence>
<comment type="cofactor">
    <cofactor evidence="15">
        <name>Mg(2+)</name>
        <dbReference type="ChEBI" id="CHEBI:18420"/>
    </cofactor>
</comment>
<dbReference type="SMART" id="SM00535">
    <property type="entry name" value="RIBOc"/>
    <property type="match status" value="1"/>
</dbReference>
<dbReference type="GO" id="GO:0042802">
    <property type="term" value="F:identical protein binding"/>
    <property type="evidence" value="ECO:0007669"/>
    <property type="project" value="UniProtKB-ARBA"/>
</dbReference>
<dbReference type="InterPro" id="IPR011907">
    <property type="entry name" value="RNase_III"/>
</dbReference>
<dbReference type="CDD" id="cd00593">
    <property type="entry name" value="RIBOc"/>
    <property type="match status" value="1"/>
</dbReference>
<dbReference type="GO" id="GO:0006364">
    <property type="term" value="P:rRNA processing"/>
    <property type="evidence" value="ECO:0007669"/>
    <property type="project" value="UniProtKB-UniRule"/>
</dbReference>
<evidence type="ECO:0000256" key="8">
    <source>
        <dbReference type="ARBA" id="ARBA00022694"/>
    </source>
</evidence>
<dbReference type="SMART" id="SM00358">
    <property type="entry name" value="DSRM"/>
    <property type="match status" value="1"/>
</dbReference>
<feature type="binding site" evidence="15">
    <location>
        <position position="124"/>
    </location>
    <ligand>
        <name>Mg(2+)</name>
        <dbReference type="ChEBI" id="CHEBI:18420"/>
    </ligand>
</feature>
<feature type="binding site" evidence="15">
    <location>
        <position position="121"/>
    </location>
    <ligand>
        <name>Mg(2+)</name>
        <dbReference type="ChEBI" id="CHEBI:18420"/>
    </ligand>
</feature>
<keyword evidence="6 15" id="KW-0698">rRNA processing</keyword>
<dbReference type="PROSITE" id="PS50137">
    <property type="entry name" value="DS_RBD"/>
    <property type="match status" value="1"/>
</dbReference>
<dbReference type="GO" id="GO:0004525">
    <property type="term" value="F:ribonuclease III activity"/>
    <property type="evidence" value="ECO:0007669"/>
    <property type="project" value="UniProtKB-UniRule"/>
</dbReference>
<evidence type="ECO:0000256" key="14">
    <source>
        <dbReference type="ARBA" id="ARBA00022884"/>
    </source>
</evidence>
<dbReference type="Pfam" id="PF14622">
    <property type="entry name" value="Ribonucleas_3_3"/>
    <property type="match status" value="1"/>
</dbReference>
<evidence type="ECO:0000256" key="2">
    <source>
        <dbReference type="ARBA" id="ARBA00004496"/>
    </source>
</evidence>
<keyword evidence="10 15" id="KW-0479">Metal-binding</keyword>
<dbReference type="GO" id="GO:0005737">
    <property type="term" value="C:cytoplasm"/>
    <property type="evidence" value="ECO:0007669"/>
    <property type="project" value="UniProtKB-SubCell"/>
</dbReference>
<evidence type="ECO:0000256" key="3">
    <source>
        <dbReference type="ARBA" id="ARBA00010183"/>
    </source>
</evidence>
<evidence type="ECO:0000256" key="6">
    <source>
        <dbReference type="ARBA" id="ARBA00022552"/>
    </source>
</evidence>
<keyword evidence="13 15" id="KW-0460">Magnesium</keyword>
<reference evidence="18 19" key="1">
    <citation type="submission" date="2017-09" db="EMBL/GenBank/DDBJ databases">
        <title>Depth-based differentiation of microbial function through sediment-hosted aquifers and enrichment of novel symbionts in the deep terrestrial subsurface.</title>
        <authorList>
            <person name="Probst A.J."/>
            <person name="Ladd B."/>
            <person name="Jarett J.K."/>
            <person name="Geller-Mcgrath D.E."/>
            <person name="Sieber C.M."/>
            <person name="Emerson J.B."/>
            <person name="Anantharaman K."/>
            <person name="Thomas B.C."/>
            <person name="Malmstrom R."/>
            <person name="Stieglmeier M."/>
            <person name="Klingl A."/>
            <person name="Woyke T."/>
            <person name="Ryan C.M."/>
            <person name="Banfield J.F."/>
        </authorList>
    </citation>
    <scope>NUCLEOTIDE SEQUENCE [LARGE SCALE GENOMIC DNA]</scope>
    <source>
        <strain evidence="18">CG22_combo_CG10-13_8_21_14_all_39_12</strain>
    </source>
</reference>
<evidence type="ECO:0000313" key="19">
    <source>
        <dbReference type="Proteomes" id="UP000228495"/>
    </source>
</evidence>
<evidence type="ECO:0000256" key="10">
    <source>
        <dbReference type="ARBA" id="ARBA00022723"/>
    </source>
</evidence>
<evidence type="ECO:0000259" key="16">
    <source>
        <dbReference type="PROSITE" id="PS50137"/>
    </source>
</evidence>
<dbReference type="Proteomes" id="UP000228495">
    <property type="component" value="Unassembled WGS sequence"/>
</dbReference>
<dbReference type="GO" id="GO:0010468">
    <property type="term" value="P:regulation of gene expression"/>
    <property type="evidence" value="ECO:0007669"/>
    <property type="project" value="TreeGrafter"/>
</dbReference>
<feature type="domain" description="DRBM" evidence="16">
    <location>
        <begin position="162"/>
        <end position="231"/>
    </location>
</feature>
<comment type="caution">
    <text evidence="18">The sequence shown here is derived from an EMBL/GenBank/DDBJ whole genome shotgun (WGS) entry which is preliminary data.</text>
</comment>
<dbReference type="PROSITE" id="PS00517">
    <property type="entry name" value="RNASE_3_1"/>
    <property type="match status" value="1"/>
</dbReference>
<keyword evidence="14 15" id="KW-0694">RNA-binding</keyword>
<dbReference type="InterPro" id="IPR000999">
    <property type="entry name" value="RNase_III_dom"/>
</dbReference>
<feature type="binding site" evidence="15">
    <location>
        <position position="48"/>
    </location>
    <ligand>
        <name>Mg(2+)</name>
        <dbReference type="ChEBI" id="CHEBI:18420"/>
    </ligand>
</feature>
<dbReference type="PANTHER" id="PTHR11207">
    <property type="entry name" value="RIBONUCLEASE III"/>
    <property type="match status" value="1"/>
</dbReference>
<comment type="catalytic activity">
    <reaction evidence="1 15">
        <text>Endonucleolytic cleavage to 5'-phosphomonoester.</text>
        <dbReference type="EC" id="3.1.26.3"/>
    </reaction>
</comment>
<comment type="subcellular location">
    <subcellularLocation>
        <location evidence="2 15">Cytoplasm</location>
    </subcellularLocation>
</comment>
<dbReference type="Gene3D" id="3.30.160.20">
    <property type="match status" value="1"/>
</dbReference>
<dbReference type="Gene3D" id="1.10.1520.10">
    <property type="entry name" value="Ribonuclease III domain"/>
    <property type="match status" value="1"/>
</dbReference>
<evidence type="ECO:0000256" key="15">
    <source>
        <dbReference type="HAMAP-Rule" id="MF_00104"/>
    </source>
</evidence>
<dbReference type="PROSITE" id="PS50142">
    <property type="entry name" value="RNASE_3_2"/>
    <property type="match status" value="1"/>
</dbReference>
<evidence type="ECO:0000256" key="1">
    <source>
        <dbReference type="ARBA" id="ARBA00000109"/>
    </source>
</evidence>
<feature type="domain" description="RNase III" evidence="17">
    <location>
        <begin position="6"/>
        <end position="135"/>
    </location>
</feature>
<dbReference type="HAMAP" id="MF_00104">
    <property type="entry name" value="RNase_III"/>
    <property type="match status" value="1"/>
</dbReference>
<evidence type="ECO:0000259" key="17">
    <source>
        <dbReference type="PROSITE" id="PS50142"/>
    </source>
</evidence>
<dbReference type="SUPFAM" id="SSF69065">
    <property type="entry name" value="RNase III domain-like"/>
    <property type="match status" value="1"/>
</dbReference>
<evidence type="ECO:0000256" key="4">
    <source>
        <dbReference type="ARBA" id="ARBA00011738"/>
    </source>
</evidence>
<dbReference type="SUPFAM" id="SSF54768">
    <property type="entry name" value="dsRNA-binding domain-like"/>
    <property type="match status" value="1"/>
</dbReference>
<keyword evidence="8 15" id="KW-0819">tRNA processing</keyword>
<dbReference type="FunFam" id="1.10.1520.10:FF:000001">
    <property type="entry name" value="Ribonuclease 3"/>
    <property type="match status" value="1"/>
</dbReference>
<evidence type="ECO:0000313" key="18">
    <source>
        <dbReference type="EMBL" id="PIP56299.1"/>
    </source>
</evidence>
<organism evidence="18 19">
    <name type="scientific">candidate division WWE3 bacterium CG22_combo_CG10-13_8_21_14_all_39_12</name>
    <dbReference type="NCBI Taxonomy" id="1975094"/>
    <lineage>
        <taxon>Bacteria</taxon>
        <taxon>Katanobacteria</taxon>
    </lineage>
</organism>
<evidence type="ECO:0000256" key="13">
    <source>
        <dbReference type="ARBA" id="ARBA00022842"/>
    </source>
</evidence>
<evidence type="ECO:0000256" key="5">
    <source>
        <dbReference type="ARBA" id="ARBA00022490"/>
    </source>
</evidence>
<dbReference type="NCBIfam" id="TIGR02191">
    <property type="entry name" value="RNaseIII"/>
    <property type="match status" value="1"/>
</dbReference>
<protein>
    <recommendedName>
        <fullName evidence="15">Ribonuclease 3</fullName>
        <ecNumber evidence="15">3.1.26.3</ecNumber>
    </recommendedName>
    <alternativeName>
        <fullName evidence="15">Ribonuclease III</fullName>
        <shortName evidence="15">RNase III</shortName>
    </alternativeName>
</protein>